<sequence length="346" mass="38000">MIDPDSNPKQPHASAPPHRYRFGLKEWVALAVIACCFFAYDQLTAPQDDAKQEIEQTADDLEAEAVEPTTNRAAESPKADASAEIESSELSGKVKAFVSSSETLVEYQIERGRRVCVVAAKEQIVVRSDGGGLTLAGQTQPDQVVRLDCDHNGTIIGRPADATIVRKIVVPKGTVRVLGTANDKKAVLLLLGDSRVVRGPPIRGVPLPGKLGTLAFDRIRPGMLIAERAAGDVAENCFPNLLVPPDTIENAVVKDFGRTVYTGPIDVSETYQRLALRKRFPHNNDGSVFQNRERRLPRQRPGYYREYVHPTEGKRGPGPQRLVIGRAGDIWYTGDHYESFEAVLEP</sequence>
<organism evidence="4 5">
    <name type="scientific">Stratiformator vulcanicus</name>
    <dbReference type="NCBI Taxonomy" id="2527980"/>
    <lineage>
        <taxon>Bacteria</taxon>
        <taxon>Pseudomonadati</taxon>
        <taxon>Planctomycetota</taxon>
        <taxon>Planctomycetia</taxon>
        <taxon>Planctomycetales</taxon>
        <taxon>Planctomycetaceae</taxon>
        <taxon>Stratiformator</taxon>
    </lineage>
</organism>
<dbReference type="EC" id="3.1.27.3" evidence="4"/>
<dbReference type="EMBL" id="CP036268">
    <property type="protein sequence ID" value="QDT37893.1"/>
    <property type="molecule type" value="Genomic_DNA"/>
</dbReference>
<evidence type="ECO:0000313" key="4">
    <source>
        <dbReference type="EMBL" id="QDT37893.1"/>
    </source>
</evidence>
<evidence type="ECO:0000313" key="5">
    <source>
        <dbReference type="Proteomes" id="UP000317318"/>
    </source>
</evidence>
<dbReference type="InterPro" id="IPR016191">
    <property type="entry name" value="Ribonuclease/ribotoxin"/>
</dbReference>
<dbReference type="GO" id="GO:0016787">
    <property type="term" value="F:hydrolase activity"/>
    <property type="evidence" value="ECO:0007669"/>
    <property type="project" value="UniProtKB-KW"/>
</dbReference>
<reference evidence="4 5" key="1">
    <citation type="submission" date="2019-02" db="EMBL/GenBank/DDBJ databases">
        <title>Deep-cultivation of Planctomycetes and their phenomic and genomic characterization uncovers novel biology.</title>
        <authorList>
            <person name="Wiegand S."/>
            <person name="Jogler M."/>
            <person name="Boedeker C."/>
            <person name="Pinto D."/>
            <person name="Vollmers J."/>
            <person name="Rivas-Marin E."/>
            <person name="Kohn T."/>
            <person name="Peeters S.H."/>
            <person name="Heuer A."/>
            <person name="Rast P."/>
            <person name="Oberbeckmann S."/>
            <person name="Bunk B."/>
            <person name="Jeske O."/>
            <person name="Meyerdierks A."/>
            <person name="Storesund J.E."/>
            <person name="Kallscheuer N."/>
            <person name="Luecker S."/>
            <person name="Lage O.M."/>
            <person name="Pohl T."/>
            <person name="Merkel B.J."/>
            <person name="Hornburger P."/>
            <person name="Mueller R.-W."/>
            <person name="Bruemmer F."/>
            <person name="Labrenz M."/>
            <person name="Spormann A.M."/>
            <person name="Op den Camp H."/>
            <person name="Overmann J."/>
            <person name="Amann R."/>
            <person name="Jetten M.S.M."/>
            <person name="Mascher T."/>
            <person name="Medema M.H."/>
            <person name="Devos D.P."/>
            <person name="Kaster A.-K."/>
            <person name="Ovreas L."/>
            <person name="Rohde M."/>
            <person name="Galperin M.Y."/>
            <person name="Jogler C."/>
        </authorList>
    </citation>
    <scope>NUCLEOTIDE SEQUENCE [LARGE SCALE GENOMIC DNA]</scope>
    <source>
        <strain evidence="4 5">Pan189</strain>
    </source>
</reference>
<dbReference type="SUPFAM" id="SSF53933">
    <property type="entry name" value="Microbial ribonucleases"/>
    <property type="match status" value="1"/>
</dbReference>
<dbReference type="GO" id="GO:0004521">
    <property type="term" value="F:RNA endonuclease activity"/>
    <property type="evidence" value="ECO:0007669"/>
    <property type="project" value="InterPro"/>
</dbReference>
<accession>A0A517R220</accession>
<keyword evidence="2 4" id="KW-0378">Hydrolase</keyword>
<name>A0A517R220_9PLAN</name>
<dbReference type="KEGG" id="svp:Pan189_22760"/>
<dbReference type="Proteomes" id="UP000317318">
    <property type="component" value="Chromosome"/>
</dbReference>
<protein>
    <submittedName>
        <fullName evidence="4">Guanyl-specific ribonuclease Sa</fullName>
        <ecNumber evidence="4">3.1.27.3</ecNumber>
    </submittedName>
</protein>
<dbReference type="InterPro" id="IPR000026">
    <property type="entry name" value="N1-like"/>
</dbReference>
<evidence type="ECO:0000256" key="1">
    <source>
        <dbReference type="ARBA" id="ARBA00022722"/>
    </source>
</evidence>
<dbReference type="GO" id="GO:0003723">
    <property type="term" value="F:RNA binding"/>
    <property type="evidence" value="ECO:0007669"/>
    <property type="project" value="InterPro"/>
</dbReference>
<evidence type="ECO:0000256" key="3">
    <source>
        <dbReference type="SAM" id="MobiDB-lite"/>
    </source>
</evidence>
<evidence type="ECO:0000256" key="2">
    <source>
        <dbReference type="ARBA" id="ARBA00022801"/>
    </source>
</evidence>
<dbReference type="Gene3D" id="3.10.450.30">
    <property type="entry name" value="Microbial ribonucleases"/>
    <property type="match status" value="1"/>
</dbReference>
<proteinExistence type="predicted"/>
<gene>
    <name evidence="4" type="primary">rnaSA</name>
    <name evidence="4" type="ORF">Pan189_22760</name>
</gene>
<dbReference type="AlphaFoldDB" id="A0A517R220"/>
<dbReference type="Pfam" id="PF00545">
    <property type="entry name" value="Ribonuclease"/>
    <property type="match status" value="1"/>
</dbReference>
<keyword evidence="1" id="KW-0540">Nuclease</keyword>
<keyword evidence="5" id="KW-1185">Reference proteome</keyword>
<dbReference type="RefSeq" id="WP_310820331.1">
    <property type="nucleotide sequence ID" value="NZ_CP036268.1"/>
</dbReference>
<feature type="region of interest" description="Disordered" evidence="3">
    <location>
        <begin position="65"/>
        <end position="86"/>
    </location>
</feature>